<evidence type="ECO:0000313" key="2">
    <source>
        <dbReference type="Proteomes" id="UP001600424"/>
    </source>
</evidence>
<proteinExistence type="predicted"/>
<reference evidence="1 2" key="1">
    <citation type="submission" date="2024-09" db="EMBL/GenBank/DDBJ databases">
        <title>The Natural Products Discovery Center: Release of the First 8490 Sequenced Strains for Exploring Actinobacteria Biosynthetic Diversity.</title>
        <authorList>
            <person name="Kalkreuter E."/>
            <person name="Kautsar S.A."/>
            <person name="Yang D."/>
            <person name="Bader C.D."/>
            <person name="Teijaro C.N."/>
            <person name="Fluegel L."/>
            <person name="Davis C.M."/>
            <person name="Simpson J.R."/>
            <person name="Lauterbach L."/>
            <person name="Steele A.D."/>
            <person name="Gui C."/>
            <person name="Meng S."/>
            <person name="Li G."/>
            <person name="Viehrig K."/>
            <person name="Ye F."/>
            <person name="Su P."/>
            <person name="Kiefer A.F."/>
            <person name="Nichols A."/>
            <person name="Cepeda A.J."/>
            <person name="Yan W."/>
            <person name="Fan B."/>
            <person name="Jiang Y."/>
            <person name="Adhikari A."/>
            <person name="Zheng C.-J."/>
            <person name="Schuster L."/>
            <person name="Cowan T.M."/>
            <person name="Smanski M.J."/>
            <person name="Chevrette M.G."/>
            <person name="De Carvalho L.P.S."/>
            <person name="Shen B."/>
        </authorList>
    </citation>
    <scope>NUCLEOTIDE SEQUENCE [LARGE SCALE GENOMIC DNA]</scope>
    <source>
        <strain evidence="1 2">NPDC056472</strain>
    </source>
</reference>
<organism evidence="1 2">
    <name type="scientific">Streptomyces wedmorensis</name>
    <dbReference type="NCBI Taxonomy" id="43759"/>
    <lineage>
        <taxon>Bacteria</taxon>
        <taxon>Bacillati</taxon>
        <taxon>Actinomycetota</taxon>
        <taxon>Actinomycetes</taxon>
        <taxon>Kitasatosporales</taxon>
        <taxon>Streptomycetaceae</taxon>
        <taxon>Streptomyces</taxon>
    </lineage>
</organism>
<sequence>MADALSPDGDEEGLADLHRILMRQLLRFTSAPLSGTTDVRLVRGVLLPPERRGITRVVLWDGRRPEGSVAYDVPLIHPRGENIPWTHLVAALRQVLVHPPVPDDTDPVGIPLADARRHMLDALDQVTFELGDALHASVLMVHPQDVPDGSGHLRLDGFLLQDDATARLYVTAPDTAGTLGLDVSLHDLNGQVRVGNTALMAALPSLVPDELDVNRSPAVDPYAPAGVYDFTHW</sequence>
<gene>
    <name evidence="1" type="ORF">ACFQ63_32125</name>
</gene>
<comment type="caution">
    <text evidence="1">The sequence shown here is derived from an EMBL/GenBank/DDBJ whole genome shotgun (WGS) entry which is preliminary data.</text>
</comment>
<protein>
    <submittedName>
        <fullName evidence="1">Uncharacterized protein</fullName>
    </submittedName>
</protein>
<dbReference type="EMBL" id="JBHTRV010000032">
    <property type="protein sequence ID" value="MFE5984332.1"/>
    <property type="molecule type" value="Genomic_DNA"/>
</dbReference>
<keyword evidence="2" id="KW-1185">Reference proteome</keyword>
<dbReference type="RefSeq" id="WP_386250309.1">
    <property type="nucleotide sequence ID" value="NZ_JBHTRV010000032.1"/>
</dbReference>
<dbReference type="Proteomes" id="UP001600424">
    <property type="component" value="Unassembled WGS sequence"/>
</dbReference>
<name>A0ABW6J333_STRWE</name>
<evidence type="ECO:0000313" key="1">
    <source>
        <dbReference type="EMBL" id="MFE5984332.1"/>
    </source>
</evidence>
<accession>A0ABW6J333</accession>